<dbReference type="Pfam" id="PF00528">
    <property type="entry name" value="BPD_transp_1"/>
    <property type="match status" value="1"/>
</dbReference>
<gene>
    <name evidence="10" type="ORF">A33K_18655</name>
</gene>
<dbReference type="EMBL" id="JH692072">
    <property type="protein sequence ID" value="EIP84642.1"/>
    <property type="molecule type" value="Genomic_DNA"/>
</dbReference>
<keyword evidence="6 8" id="KW-1133">Transmembrane helix</keyword>
<evidence type="ECO:0000256" key="4">
    <source>
        <dbReference type="ARBA" id="ARBA00022475"/>
    </source>
</evidence>
<evidence type="ECO:0000256" key="6">
    <source>
        <dbReference type="ARBA" id="ARBA00022989"/>
    </source>
</evidence>
<evidence type="ECO:0000256" key="3">
    <source>
        <dbReference type="ARBA" id="ARBA00022448"/>
    </source>
</evidence>
<accession>A0ABN0FXF3</accession>
<dbReference type="CDD" id="cd06261">
    <property type="entry name" value="TM_PBP2"/>
    <property type="match status" value="1"/>
</dbReference>
<dbReference type="PROSITE" id="PS50928">
    <property type="entry name" value="ABC_TM1"/>
    <property type="match status" value="1"/>
</dbReference>
<protein>
    <submittedName>
        <fullName evidence="10">Binding-protein-dependent transport systems inner membrane component</fullName>
    </submittedName>
</protein>
<dbReference type="InterPro" id="IPR000515">
    <property type="entry name" value="MetI-like"/>
</dbReference>
<keyword evidence="3 8" id="KW-0813">Transport</keyword>
<feature type="transmembrane region" description="Helical" evidence="8">
    <location>
        <begin position="77"/>
        <end position="99"/>
    </location>
</feature>
<evidence type="ECO:0000259" key="9">
    <source>
        <dbReference type="PROSITE" id="PS50928"/>
    </source>
</evidence>
<dbReference type="InterPro" id="IPR035906">
    <property type="entry name" value="MetI-like_sf"/>
</dbReference>
<evidence type="ECO:0000256" key="7">
    <source>
        <dbReference type="ARBA" id="ARBA00023136"/>
    </source>
</evidence>
<name>A0ABN0FXF3_9BURK</name>
<evidence type="ECO:0000256" key="5">
    <source>
        <dbReference type="ARBA" id="ARBA00022692"/>
    </source>
</evidence>
<keyword evidence="4" id="KW-1003">Cell membrane</keyword>
<keyword evidence="7 8" id="KW-0472">Membrane</keyword>
<evidence type="ECO:0000313" key="10">
    <source>
        <dbReference type="EMBL" id="EIP84642.1"/>
    </source>
</evidence>
<dbReference type="PANTHER" id="PTHR43848">
    <property type="entry name" value="PUTRESCINE TRANSPORT SYSTEM PERMEASE PROTEIN POTI"/>
    <property type="match status" value="1"/>
</dbReference>
<reference evidence="11" key="1">
    <citation type="journal article" date="2012" name="J. Bacteriol.">
        <title>Revised Genome Sequence of Burkholderia thailandensis MSMB43 with Improved Annotation.</title>
        <authorList>
            <person name="Zhuo Y."/>
            <person name="Liu L."/>
            <person name="Wang Q."/>
            <person name="Liu X."/>
            <person name="Ren B."/>
            <person name="Liu M."/>
            <person name="Ni P."/>
            <person name="Cheng Y.Q."/>
            <person name="Zhang L."/>
        </authorList>
    </citation>
    <scope>NUCLEOTIDE SEQUENCE [LARGE SCALE GENOMIC DNA]</scope>
    <source>
        <strain evidence="11">MSMB43</strain>
    </source>
</reference>
<feature type="transmembrane region" description="Helical" evidence="8">
    <location>
        <begin position="206"/>
        <end position="230"/>
    </location>
</feature>
<feature type="transmembrane region" description="Helical" evidence="8">
    <location>
        <begin position="45"/>
        <end position="65"/>
    </location>
</feature>
<dbReference type="Proteomes" id="UP000004682">
    <property type="component" value="Unassembled WGS sequence"/>
</dbReference>
<feature type="transmembrane region" description="Helical" evidence="8">
    <location>
        <begin position="105"/>
        <end position="123"/>
    </location>
</feature>
<evidence type="ECO:0000256" key="1">
    <source>
        <dbReference type="ARBA" id="ARBA00004651"/>
    </source>
</evidence>
<evidence type="ECO:0000256" key="2">
    <source>
        <dbReference type="ARBA" id="ARBA00007069"/>
    </source>
</evidence>
<dbReference type="Gene3D" id="1.10.3720.10">
    <property type="entry name" value="MetI-like"/>
    <property type="match status" value="1"/>
</dbReference>
<dbReference type="SUPFAM" id="SSF161098">
    <property type="entry name" value="MetI-like"/>
    <property type="match status" value="1"/>
</dbReference>
<proteinExistence type="inferred from homology"/>
<feature type="transmembrane region" description="Helical" evidence="8">
    <location>
        <begin position="163"/>
        <end position="186"/>
    </location>
</feature>
<feature type="domain" description="ABC transmembrane type-1" evidence="9">
    <location>
        <begin position="39"/>
        <end position="227"/>
    </location>
</feature>
<comment type="subcellular location">
    <subcellularLocation>
        <location evidence="1 8">Cell membrane</location>
        <topology evidence="1 8">Multi-pass membrane protein</topology>
    </subcellularLocation>
</comment>
<evidence type="ECO:0000256" key="8">
    <source>
        <dbReference type="RuleBase" id="RU363032"/>
    </source>
</evidence>
<dbReference type="PANTHER" id="PTHR43848:SF2">
    <property type="entry name" value="PUTRESCINE TRANSPORT SYSTEM PERMEASE PROTEIN POTI"/>
    <property type="match status" value="1"/>
</dbReference>
<keyword evidence="5 8" id="KW-0812">Transmembrane</keyword>
<evidence type="ECO:0000313" key="11">
    <source>
        <dbReference type="Proteomes" id="UP000004682"/>
    </source>
</evidence>
<sequence>MVALYAFNTETSAFSFPLKGFTLHWFTDAFARDDMLAAAWLSVKVAALATLLAVLLGTAAAGALYRRNFFGKEAMTFALILPIALPGIITGIALLSAFKTANLDLGFWTIAVGHGTFCVVMVYNNVVARLRRMPASLVEASMDLGADGWQTFRHVVLPQIATALLAGAILAFALSFDEIIVTTFTAGQERTLPIWLLNQLSRPRDVPVTNVVALMVMAITMIPILGAWYLTRDTESTAGSSR</sequence>
<dbReference type="InterPro" id="IPR051789">
    <property type="entry name" value="Bact_Polyamine_Transport"/>
</dbReference>
<keyword evidence="11" id="KW-1185">Reference proteome</keyword>
<comment type="similarity">
    <text evidence="2">Belongs to the binding-protein-dependent transport system permease family. CysTW subfamily.</text>
</comment>
<organism evidence="10 11">
    <name type="scientific">Burkholderia humptydooensis MSMB43</name>
    <dbReference type="NCBI Taxonomy" id="441157"/>
    <lineage>
        <taxon>Bacteria</taxon>
        <taxon>Pseudomonadati</taxon>
        <taxon>Pseudomonadota</taxon>
        <taxon>Betaproteobacteria</taxon>
        <taxon>Burkholderiales</taxon>
        <taxon>Burkholderiaceae</taxon>
        <taxon>Burkholderia</taxon>
        <taxon>pseudomallei group</taxon>
    </lineage>
</organism>